<dbReference type="PROSITE" id="PS00781">
    <property type="entry name" value="PEPCASE_1"/>
    <property type="match status" value="1"/>
</dbReference>
<dbReference type="InterPro" id="IPR015813">
    <property type="entry name" value="Pyrv/PenolPyrv_kinase-like_dom"/>
</dbReference>
<evidence type="ECO:0000313" key="6">
    <source>
        <dbReference type="Proteomes" id="UP000460298"/>
    </source>
</evidence>
<dbReference type="InterPro" id="IPR021135">
    <property type="entry name" value="PEP_COase"/>
</dbReference>
<dbReference type="GO" id="GO:0015977">
    <property type="term" value="P:carbon fixation"/>
    <property type="evidence" value="ECO:0007669"/>
    <property type="project" value="InterPro"/>
</dbReference>
<protein>
    <recommendedName>
        <fullName evidence="2">Phosphoenolpyruvate carboxylase</fullName>
    </recommendedName>
</protein>
<dbReference type="GO" id="GO:0008964">
    <property type="term" value="F:phosphoenolpyruvate carboxylase activity"/>
    <property type="evidence" value="ECO:0007669"/>
    <property type="project" value="InterPro"/>
</dbReference>
<accession>A0A833H366</accession>
<proteinExistence type="predicted"/>
<comment type="function">
    <text evidence="1">Forms oxaloacetate, a four-carbon dicarboxylic acid source for the tricarboxylic acid cycle.</text>
</comment>
<keyword evidence="5" id="KW-0670">Pyruvate</keyword>
<evidence type="ECO:0000256" key="3">
    <source>
        <dbReference type="PROSITE-ProRule" id="PRU10111"/>
    </source>
</evidence>
<dbReference type="InterPro" id="IPR033129">
    <property type="entry name" value="PEPCASE_His_AS"/>
</dbReference>
<dbReference type="PRINTS" id="PR00150">
    <property type="entry name" value="PEPCARBXLASE"/>
</dbReference>
<name>A0A833H366_9LEPT</name>
<dbReference type="SUPFAM" id="SSF51621">
    <property type="entry name" value="Phosphoenolpyruvate/pyruvate domain"/>
    <property type="match status" value="1"/>
</dbReference>
<evidence type="ECO:0000256" key="4">
    <source>
        <dbReference type="PROSITE-ProRule" id="PRU10112"/>
    </source>
</evidence>
<feature type="active site" evidence="4">
    <location>
        <position position="564"/>
    </location>
</feature>
<dbReference type="GO" id="GO:0006099">
    <property type="term" value="P:tricarboxylic acid cycle"/>
    <property type="evidence" value="ECO:0007669"/>
    <property type="project" value="InterPro"/>
</dbReference>
<dbReference type="PANTHER" id="PTHR30523">
    <property type="entry name" value="PHOSPHOENOLPYRUVATE CARBOXYLASE"/>
    <property type="match status" value="1"/>
</dbReference>
<evidence type="ECO:0000256" key="2">
    <source>
        <dbReference type="ARBA" id="ARBA00022419"/>
    </source>
</evidence>
<dbReference type="Pfam" id="PF00311">
    <property type="entry name" value="PEPcase"/>
    <property type="match status" value="1"/>
</dbReference>
<evidence type="ECO:0000256" key="1">
    <source>
        <dbReference type="ARBA" id="ARBA00003670"/>
    </source>
</evidence>
<comment type="caution">
    <text evidence="5">The sequence shown here is derived from an EMBL/GenBank/DDBJ whole genome shotgun (WGS) entry which is preliminary data.</text>
</comment>
<feature type="active site" evidence="3">
    <location>
        <position position="120"/>
    </location>
</feature>
<sequence>MERISTEFLYLWRAFEQVLGENGEAELADRMSALFLSPAADSSVHTARSLPVSLALFQAGSLAFHLMNIAEERALLRAYRREETPGLLPERLNQLKHPGTDDQTLALLQRVRVEPVFTAHPTEAKRATILEHHRELYDLLIETDREALTEEENRHIRERILEIIDRLWKTGEIYLEKPDVASEVSNILHYATNILPDAIVKLGQRLTDSYETASGASLPSEAQPEIRFGSWVGGDRDGHPFVTARVTEETLQRLRLQAFIVIRRQLLRLIDLSLSDHRVQVPDHFINRLKERASSLGESGQAALKRNVGESFRQWVQIMLIRLPLAVARDHATHLEQRPECYTDPAELLDDIAILKDALISAGGQRQVRWLLDPVVQVIRTFRFHLLKLDIRQNSAFYETALLQILQHAGIPAPATTDERRLFFDQELSSSRPFFPYDRNHTYSDRPEMAESLATFQVIADWMRRYGPEAIGHLIISMTRDATDLFIVYLLAREVGLLRNDGDGKVFMPVSVVPLFETIDDLKRAPQILEQFLDHPITAQSLRFWNPGGPPAVTIMVGYSDSNKDGGFLASQWSLYRSQQDMIAIAEKRGIAVRFFHGRGGTISRGAGPTHRFVESLPEGSINAAGIRLTEQGETIAQKYGTPLTACYNLEQLVAGALIRLAPRRRPGPPGTILDRLTQSSYERWRSLLDRPAFLQFYAEATPIDAIETNRIGSRPARRTGRRSLADLRAIPWVFSWSQSRFHLTGWFGTGHALAELRQNSPQEWDELQRLSVEADAAGADRAKASPFLIALWSNIENSIAWADPSIMELYSSLVRDTDVRSDVLSLILAEYESTMKELQLLRGDLFPRRKGLHATLQSRSAALHELHRHQVTLLREWRETDRSNKDIEQVLLLSLSAIAAGLKATG</sequence>
<dbReference type="AlphaFoldDB" id="A0A833H366"/>
<dbReference type="EMBL" id="WBUI01000004">
    <property type="protein sequence ID" value="KAB2933968.1"/>
    <property type="molecule type" value="Genomic_DNA"/>
</dbReference>
<evidence type="ECO:0000313" key="5">
    <source>
        <dbReference type="EMBL" id="KAB2933968.1"/>
    </source>
</evidence>
<dbReference type="GO" id="GO:0005829">
    <property type="term" value="C:cytosol"/>
    <property type="evidence" value="ECO:0007669"/>
    <property type="project" value="TreeGrafter"/>
</dbReference>
<reference evidence="5 6" key="1">
    <citation type="submission" date="2019-10" db="EMBL/GenBank/DDBJ databases">
        <title>Extracellular Electron Transfer in a Candidatus Methanoperedens spp. Enrichment Culture.</title>
        <authorList>
            <person name="Berger S."/>
            <person name="Rangel Shaw D."/>
            <person name="Berben T."/>
            <person name="In 'T Zandt M."/>
            <person name="Frank J."/>
            <person name="Reimann J."/>
            <person name="Jetten M.S.M."/>
            <person name="Welte C.U."/>
        </authorList>
    </citation>
    <scope>NUCLEOTIDE SEQUENCE [LARGE SCALE GENOMIC DNA]</scope>
    <source>
        <strain evidence="5">SB12</strain>
    </source>
</reference>
<dbReference type="PROSITE" id="PS00393">
    <property type="entry name" value="PEPCASE_2"/>
    <property type="match status" value="1"/>
</dbReference>
<dbReference type="PANTHER" id="PTHR30523:SF32">
    <property type="entry name" value="PHOSPHOENOLPYRUVATE CARBOXYLASE"/>
    <property type="match status" value="1"/>
</dbReference>
<gene>
    <name evidence="5" type="ORF">F9K24_05740</name>
</gene>
<organism evidence="5 6">
    <name type="scientific">Leptonema illini</name>
    <dbReference type="NCBI Taxonomy" id="183"/>
    <lineage>
        <taxon>Bacteria</taxon>
        <taxon>Pseudomonadati</taxon>
        <taxon>Spirochaetota</taxon>
        <taxon>Spirochaetia</taxon>
        <taxon>Leptospirales</taxon>
        <taxon>Leptospiraceae</taxon>
        <taxon>Leptonema</taxon>
    </lineage>
</organism>
<dbReference type="Proteomes" id="UP000460298">
    <property type="component" value="Unassembled WGS sequence"/>
</dbReference>
<dbReference type="InterPro" id="IPR018129">
    <property type="entry name" value="PEP_COase_Lys_AS"/>
</dbReference>